<feature type="region of interest" description="Disordered" evidence="10">
    <location>
        <begin position="290"/>
        <end position="309"/>
    </location>
</feature>
<comment type="function">
    <text evidence="1">Involved in rRNA processing.</text>
</comment>
<sequence>MAPKRKLSDSDAPEVVHPSRQVQVYGDQPKPAKKRKSEPALNKKQAHTSSVNTIKKKIRDVTRKLERAQDLPANVRVEDERALAAYQQELSFAAAEKIRQKMIKKYHMVRFFERQKATRQLKKLRKRLLETQSTEEVEQLKEEMHILEVDLNYTQYHPLSETYISLYPPKGSKEDAEAKTDKTKPPMWKEVEKCMEEGTLDRLRNRKPDPDITISTTKPTKIADRKLVKPNPIPKPKPQEQEKAPSIDTTGMNRRQRRAQHGVKDTRAIKLAKNKSTGFSKNQAFGAVEGARADEAQDGNVSDGGFFEE</sequence>
<evidence type="ECO:0000256" key="3">
    <source>
        <dbReference type="ARBA" id="ARBA00006916"/>
    </source>
</evidence>
<evidence type="ECO:0000313" key="12">
    <source>
        <dbReference type="Proteomes" id="UP000672032"/>
    </source>
</evidence>
<feature type="coiled-coil region" evidence="9">
    <location>
        <begin position="114"/>
        <end position="150"/>
    </location>
</feature>
<evidence type="ECO:0000256" key="2">
    <source>
        <dbReference type="ARBA" id="ARBA00004604"/>
    </source>
</evidence>
<feature type="region of interest" description="Disordered" evidence="10">
    <location>
        <begin position="203"/>
        <end position="283"/>
    </location>
</feature>
<organism evidence="11 12">
    <name type="scientific">Monilinia vaccinii-corymbosi</name>
    <dbReference type="NCBI Taxonomy" id="61207"/>
    <lineage>
        <taxon>Eukaryota</taxon>
        <taxon>Fungi</taxon>
        <taxon>Dikarya</taxon>
        <taxon>Ascomycota</taxon>
        <taxon>Pezizomycotina</taxon>
        <taxon>Leotiomycetes</taxon>
        <taxon>Helotiales</taxon>
        <taxon>Sclerotiniaceae</taxon>
        <taxon>Monilinia</taxon>
    </lineage>
</organism>
<comment type="subcellular location">
    <subcellularLocation>
        <location evidence="2">Nucleus</location>
        <location evidence="2">Nucleolus</location>
    </subcellularLocation>
</comment>
<evidence type="ECO:0000256" key="9">
    <source>
        <dbReference type="SAM" id="Coils"/>
    </source>
</evidence>
<evidence type="ECO:0000256" key="10">
    <source>
        <dbReference type="SAM" id="MobiDB-lite"/>
    </source>
</evidence>
<dbReference type="Proteomes" id="UP000672032">
    <property type="component" value="Chromosome 2"/>
</dbReference>
<keyword evidence="6" id="KW-0698">rRNA processing</keyword>
<evidence type="ECO:0000256" key="5">
    <source>
        <dbReference type="ARBA" id="ARBA00019827"/>
    </source>
</evidence>
<evidence type="ECO:0000256" key="4">
    <source>
        <dbReference type="ARBA" id="ARBA00018689"/>
    </source>
</evidence>
<comment type="similarity">
    <text evidence="3">Belongs to the EFG1 family.</text>
</comment>
<keyword evidence="8" id="KW-0539">Nucleus</keyword>
<dbReference type="GO" id="GO:0030688">
    <property type="term" value="C:preribosome, small subunit precursor"/>
    <property type="evidence" value="ECO:0007669"/>
    <property type="project" value="TreeGrafter"/>
</dbReference>
<proteinExistence type="inferred from homology"/>
<feature type="region of interest" description="Disordered" evidence="10">
    <location>
        <begin position="1"/>
        <end position="54"/>
    </location>
</feature>
<keyword evidence="12" id="KW-1185">Reference proteome</keyword>
<protein>
    <recommendedName>
        <fullName evidence="4">rRNA-processing protein EFG1</fullName>
    </recommendedName>
    <alternativeName>
        <fullName evidence="5">rRNA-processing protein efg1</fullName>
    </alternativeName>
</protein>
<dbReference type="GO" id="GO:0005730">
    <property type="term" value="C:nucleolus"/>
    <property type="evidence" value="ECO:0007669"/>
    <property type="project" value="UniProtKB-SubCell"/>
</dbReference>
<name>A0A8A3P9B4_9HELO</name>
<evidence type="ECO:0000313" key="11">
    <source>
        <dbReference type="EMBL" id="QSZ30569.1"/>
    </source>
</evidence>
<reference evidence="11" key="1">
    <citation type="submission" date="2020-10" db="EMBL/GenBank/DDBJ databases">
        <title>Genome Sequence of Monilinia vaccinii-corymbosi Sheds Light on Mummy Berry Disease Infection of Blueberry and Mating Type.</title>
        <authorList>
            <person name="Yow A.G."/>
            <person name="Zhang Y."/>
            <person name="Bansal K."/>
            <person name="Eacker S.M."/>
            <person name="Sullivan S."/>
            <person name="Liachko I."/>
            <person name="Cubeta M.A."/>
            <person name="Rollins J.A."/>
            <person name="Ashrafi H."/>
        </authorList>
    </citation>
    <scope>NUCLEOTIDE SEQUENCE</scope>
    <source>
        <strain evidence="11">RL-1</strain>
    </source>
</reference>
<dbReference type="OrthoDB" id="47732at2759"/>
<dbReference type="PANTHER" id="PTHR33911:SF1">
    <property type="entry name" value="RRNA-PROCESSING PROTEIN EFG1"/>
    <property type="match status" value="1"/>
</dbReference>
<dbReference type="InterPro" id="IPR050786">
    <property type="entry name" value="EFG1_rRNA-proc"/>
</dbReference>
<dbReference type="GO" id="GO:0000462">
    <property type="term" value="P:maturation of SSU-rRNA from tricistronic rRNA transcript (SSU-rRNA, 5.8S rRNA, LSU-rRNA)"/>
    <property type="evidence" value="ECO:0007669"/>
    <property type="project" value="TreeGrafter"/>
</dbReference>
<keyword evidence="7 9" id="KW-0175">Coiled coil</keyword>
<dbReference type="InterPro" id="IPR019310">
    <property type="entry name" value="Efg1"/>
</dbReference>
<feature type="compositionally biased region" description="Polar residues" evidence="10">
    <location>
        <begin position="274"/>
        <end position="283"/>
    </location>
</feature>
<dbReference type="Pfam" id="PF10153">
    <property type="entry name" value="Efg1"/>
    <property type="match status" value="1"/>
</dbReference>
<gene>
    <name evidence="11" type="ORF">DSL72_000125</name>
</gene>
<dbReference type="EMBL" id="CP063406">
    <property type="protein sequence ID" value="QSZ30569.1"/>
    <property type="molecule type" value="Genomic_DNA"/>
</dbReference>
<dbReference type="PANTHER" id="PTHR33911">
    <property type="entry name" value="RRNA-PROCESSING PROTEIN EFG1"/>
    <property type="match status" value="1"/>
</dbReference>
<accession>A0A8A3P9B4</accession>
<evidence type="ECO:0000256" key="7">
    <source>
        <dbReference type="ARBA" id="ARBA00023054"/>
    </source>
</evidence>
<evidence type="ECO:0000256" key="8">
    <source>
        <dbReference type="ARBA" id="ARBA00023242"/>
    </source>
</evidence>
<dbReference type="AlphaFoldDB" id="A0A8A3P9B4"/>
<evidence type="ECO:0000256" key="6">
    <source>
        <dbReference type="ARBA" id="ARBA00022552"/>
    </source>
</evidence>
<evidence type="ECO:0000256" key="1">
    <source>
        <dbReference type="ARBA" id="ARBA00002773"/>
    </source>
</evidence>